<dbReference type="InterPro" id="IPR000905">
    <property type="entry name" value="Gcp-like_dom"/>
</dbReference>
<sequence>MQLVIDTATAACSVALIEGDRVLACEKEIVGRGHAEKLLPMVAALPDQGRADSILVDCGPGSFTGIRVGIAAALALGLGWDIPVSGYGSLDIVAASAFRRHSDVSQLTVAFIGGHGELFIQSFSCDRPSLHLTTTTELQSLRPEAAAALVQDSLVVGSAAANLIKVRGWGESEEAWPFADEARFLEKTATTLPATPIYGRLPDAKIPS</sequence>
<dbReference type="EMBL" id="CP002850">
    <property type="protein sequence ID" value="AEH63506.1"/>
    <property type="molecule type" value="Genomic_DNA"/>
</dbReference>
<reference evidence="2 3" key="1">
    <citation type="journal article" date="2011" name="J. Bacteriol.">
        <title>Genome sequence of the ethanol-producing Zymomonas mobilis subsp. mobilis lectotype strain ATCC 10988.</title>
        <authorList>
            <person name="Pappas K.M."/>
            <person name="Kouvelis V.N."/>
            <person name="Saunders E."/>
            <person name="Brettin T.S."/>
            <person name="Bruce D."/>
            <person name="Detter C."/>
            <person name="Balakireva M."/>
            <person name="Han C.S."/>
            <person name="Savvakis G."/>
            <person name="Kyrpides N.C."/>
            <person name="Typas M.A."/>
        </authorList>
    </citation>
    <scope>NUCLEOTIDE SEQUENCE [LARGE SCALE GENOMIC DNA]</scope>
    <source>
        <strain evidence="3">ATCC 10988 / DSM 424 / CCUG 17860 / LMG 404 / NCIMB 8938 / NRRL B-806 / ZM1</strain>
    </source>
</reference>
<accession>A0A0H3G0F4</accession>
<dbReference type="Pfam" id="PF00814">
    <property type="entry name" value="TsaD"/>
    <property type="match status" value="1"/>
</dbReference>
<feature type="domain" description="Gcp-like" evidence="1">
    <location>
        <begin position="28"/>
        <end position="121"/>
    </location>
</feature>
<dbReference type="OrthoDB" id="9809995at2"/>
<evidence type="ECO:0000259" key="1">
    <source>
        <dbReference type="Pfam" id="PF00814"/>
    </source>
</evidence>
<dbReference type="InterPro" id="IPR043129">
    <property type="entry name" value="ATPase_NBD"/>
</dbReference>
<dbReference type="InterPro" id="IPR022496">
    <property type="entry name" value="T6A_TsaB"/>
</dbReference>
<dbReference type="SUPFAM" id="SSF53067">
    <property type="entry name" value="Actin-like ATPase domain"/>
    <property type="match status" value="1"/>
</dbReference>
<dbReference type="RefSeq" id="WP_014501215.1">
    <property type="nucleotide sequence ID" value="NC_017262.1"/>
</dbReference>
<organism evidence="2 3">
    <name type="scientific">Zymomonas mobilis subsp. mobilis (strain ATCC 10988 / DSM 424 / LMG 404 / NCIMB 8938 / NRRL B-806 / ZM1)</name>
    <dbReference type="NCBI Taxonomy" id="555217"/>
    <lineage>
        <taxon>Bacteria</taxon>
        <taxon>Pseudomonadati</taxon>
        <taxon>Pseudomonadota</taxon>
        <taxon>Alphaproteobacteria</taxon>
        <taxon>Sphingomonadales</taxon>
        <taxon>Zymomonadaceae</taxon>
        <taxon>Zymomonas</taxon>
    </lineage>
</organism>
<keyword evidence="2" id="KW-0645">Protease</keyword>
<dbReference type="HOGENOM" id="CLU_064886_3_0_5"/>
<dbReference type="eggNOG" id="COG1214">
    <property type="taxonomic scope" value="Bacteria"/>
</dbReference>
<dbReference type="GO" id="GO:0002949">
    <property type="term" value="P:tRNA threonylcarbamoyladenosine modification"/>
    <property type="evidence" value="ECO:0007669"/>
    <property type="project" value="InterPro"/>
</dbReference>
<proteinExistence type="predicted"/>
<name>A0A0H3G0F4_ZYMMA</name>
<dbReference type="GO" id="GO:0008233">
    <property type="term" value="F:peptidase activity"/>
    <property type="evidence" value="ECO:0007669"/>
    <property type="project" value="UniProtKB-KW"/>
</dbReference>
<evidence type="ECO:0000313" key="2">
    <source>
        <dbReference type="EMBL" id="AEH63506.1"/>
    </source>
</evidence>
<dbReference type="Gene3D" id="3.30.420.40">
    <property type="match status" value="2"/>
</dbReference>
<keyword evidence="2" id="KW-0378">Hydrolase</keyword>
<protein>
    <submittedName>
        <fullName evidence="2">Peptidase M22 glycoprotease</fullName>
    </submittedName>
</protein>
<dbReference type="AlphaFoldDB" id="A0A0H3G0F4"/>
<dbReference type="KEGG" id="zmm:Zmob_1693"/>
<evidence type="ECO:0000313" key="3">
    <source>
        <dbReference type="Proteomes" id="UP000001494"/>
    </source>
</evidence>
<dbReference type="GO" id="GO:0006508">
    <property type="term" value="P:proteolysis"/>
    <property type="evidence" value="ECO:0007669"/>
    <property type="project" value="UniProtKB-KW"/>
</dbReference>
<gene>
    <name evidence="2" type="ordered locus">Zmob_1693</name>
</gene>
<dbReference type="Proteomes" id="UP000001494">
    <property type="component" value="Chromosome"/>
</dbReference>
<dbReference type="NCBIfam" id="TIGR03725">
    <property type="entry name" value="T6A_YeaZ"/>
    <property type="match status" value="1"/>
</dbReference>